<accession>A0A1S5YE79</accession>
<evidence type="ECO:0000313" key="2">
    <source>
        <dbReference type="EMBL" id="AQQ80415.1"/>
    </source>
</evidence>
<sequence>MSIYNETTVPITPAATTTKQKQPLLLIKDYFAWKKYCVKDYGGRSTLSSEIPLYVDDGSGAVHGCDSTACTIMQYSLLTACSLGLLALITYYSYVGYQSRTQI</sequence>
<evidence type="ECO:0000256" key="1">
    <source>
        <dbReference type="SAM" id="Phobius"/>
    </source>
</evidence>
<evidence type="ECO:0000313" key="3">
    <source>
        <dbReference type="Proteomes" id="UP000203651"/>
    </source>
</evidence>
<keyword evidence="1" id="KW-0472">Membrane</keyword>
<dbReference type="KEGG" id="vg:39105827"/>
<keyword evidence="1" id="KW-0812">Transmembrane</keyword>
<reference evidence="2 3" key="1">
    <citation type="journal article" date="2017" name="PLoS ONE">
        <title>The Complete Genome Sequence of a Second Distinct Betabaculovirus from the True Armyworm, Mythimna unipuncta.</title>
        <authorList>
            <person name="Harrison R.L."/>
            <person name="Rowley D.L."/>
            <person name="Mowery J."/>
            <person name="Bauchan G.R."/>
            <person name="Theilmann D.A."/>
            <person name="Rohrmann G.F."/>
            <person name="Erlandson M.A."/>
        </authorList>
    </citation>
    <scope>NUCLEOTIDE SEQUENCE [LARGE SCALE GENOMIC DNA]</scope>
    <source>
        <strain evidence="2">MyunGV#8</strain>
    </source>
</reference>
<dbReference type="RefSeq" id="YP_009345867.1">
    <property type="nucleotide sequence ID" value="NC_033780.2"/>
</dbReference>
<keyword evidence="1" id="KW-1133">Transmembrane helix</keyword>
<proteinExistence type="predicted"/>
<organism evidence="2 3">
    <name type="scientific">Betabaculovirus altermyunipunctae</name>
    <dbReference type="NCBI Taxonomy" id="3051996"/>
    <lineage>
        <taxon>Viruses</taxon>
        <taxon>Viruses incertae sedis</taxon>
        <taxon>Naldaviricetes</taxon>
        <taxon>Lefavirales</taxon>
        <taxon>Baculoviridae</taxon>
        <taxon>Betabaculovirus</taxon>
    </lineage>
</organism>
<dbReference type="EMBL" id="KX855660">
    <property type="protein sequence ID" value="AQQ80415.1"/>
    <property type="molecule type" value="Genomic_DNA"/>
</dbReference>
<name>A0A1S5YE79_9BBAC</name>
<feature type="transmembrane region" description="Helical" evidence="1">
    <location>
        <begin position="75"/>
        <end position="94"/>
    </location>
</feature>
<dbReference type="GeneID" id="39105827"/>
<dbReference type="Proteomes" id="UP000203651">
    <property type="component" value="Segment"/>
</dbReference>
<keyword evidence="3" id="KW-1185">Reference proteome</keyword>
<protein>
    <submittedName>
        <fullName evidence="2">ORF149</fullName>
    </submittedName>
</protein>